<keyword evidence="3" id="KW-1185">Reference proteome</keyword>
<evidence type="ECO:0000256" key="1">
    <source>
        <dbReference type="SAM" id="SignalP"/>
    </source>
</evidence>
<gene>
    <name evidence="2" type="ORF">SAMN06296036_116114</name>
</gene>
<feature type="chain" id="PRO_5012215744" evidence="1">
    <location>
        <begin position="18"/>
        <end position="91"/>
    </location>
</feature>
<dbReference type="AlphaFoldDB" id="A0A1Y6CHB8"/>
<accession>A0A1Y6CHB8</accession>
<feature type="signal peptide" evidence="1">
    <location>
        <begin position="1"/>
        <end position="17"/>
    </location>
</feature>
<evidence type="ECO:0000313" key="3">
    <source>
        <dbReference type="Proteomes" id="UP000192907"/>
    </source>
</evidence>
<dbReference type="STRING" id="1513793.SAMN06296036_116114"/>
<dbReference type="RefSeq" id="WP_132321692.1">
    <property type="nucleotide sequence ID" value="NZ_FWZT01000016.1"/>
</dbReference>
<protein>
    <submittedName>
        <fullName evidence="2">Uncharacterized protein</fullName>
    </submittedName>
</protein>
<evidence type="ECO:0000313" key="2">
    <source>
        <dbReference type="EMBL" id="SMF53296.1"/>
    </source>
</evidence>
<dbReference type="Proteomes" id="UP000192907">
    <property type="component" value="Unassembled WGS sequence"/>
</dbReference>
<reference evidence="3" key="1">
    <citation type="submission" date="2017-04" db="EMBL/GenBank/DDBJ databases">
        <authorList>
            <person name="Varghese N."/>
            <person name="Submissions S."/>
        </authorList>
    </citation>
    <scope>NUCLEOTIDE SEQUENCE [LARGE SCALE GENOMIC DNA]</scope>
    <source>
        <strain evidence="3">RKEM611</strain>
    </source>
</reference>
<sequence>MKLRFLFLILASFPVFASNQGGGGGFERATVMEAASNDYLRAKLRLSIEGVDVTTVRVKDKLSAVGQLLEVKMVDSDLLSLDESTLVIRDQ</sequence>
<keyword evidence="1" id="KW-0732">Signal</keyword>
<proteinExistence type="predicted"/>
<organism evidence="2 3">
    <name type="scientific">Pseudobacteriovorax antillogorgiicola</name>
    <dbReference type="NCBI Taxonomy" id="1513793"/>
    <lineage>
        <taxon>Bacteria</taxon>
        <taxon>Pseudomonadati</taxon>
        <taxon>Bdellovibrionota</taxon>
        <taxon>Oligoflexia</taxon>
        <taxon>Oligoflexales</taxon>
        <taxon>Pseudobacteriovoracaceae</taxon>
        <taxon>Pseudobacteriovorax</taxon>
    </lineage>
</organism>
<dbReference type="EMBL" id="FWZT01000016">
    <property type="protein sequence ID" value="SMF53296.1"/>
    <property type="molecule type" value="Genomic_DNA"/>
</dbReference>
<name>A0A1Y6CHB8_9BACT</name>